<dbReference type="AlphaFoldDB" id="A0AAD9IDL4"/>
<sequence length="150" mass="15855">MAKSFKKMGTQVKDLMTPRGSNALIRDSANGVEESGGSRNSVLAMLSRTSSGPRKSEPGSSFTKKRDASVTHLSRQLLRHDRFASGASTKSAGSSTAVRRAAKAPKQQPKAESKGSLLKNVAWLVGATALGMLAASQVAGPRRAHPKRRV</sequence>
<feature type="region of interest" description="Disordered" evidence="1">
    <location>
        <begin position="1"/>
        <end position="117"/>
    </location>
</feature>
<comment type="caution">
    <text evidence="2">The sequence shown here is derived from an EMBL/GenBank/DDBJ whole genome shotgun (WGS) entry which is preliminary data.</text>
</comment>
<accession>A0AAD9IDL4</accession>
<gene>
    <name evidence="2" type="ORF">QBZ16_001334</name>
</gene>
<dbReference type="EMBL" id="JASFZW010000012">
    <property type="protein sequence ID" value="KAK2075998.1"/>
    <property type="molecule type" value="Genomic_DNA"/>
</dbReference>
<organism evidence="2 3">
    <name type="scientific">Prototheca wickerhamii</name>
    <dbReference type="NCBI Taxonomy" id="3111"/>
    <lineage>
        <taxon>Eukaryota</taxon>
        <taxon>Viridiplantae</taxon>
        <taxon>Chlorophyta</taxon>
        <taxon>core chlorophytes</taxon>
        <taxon>Trebouxiophyceae</taxon>
        <taxon>Chlorellales</taxon>
        <taxon>Chlorellaceae</taxon>
        <taxon>Prototheca</taxon>
    </lineage>
</organism>
<keyword evidence="3" id="KW-1185">Reference proteome</keyword>
<evidence type="ECO:0000313" key="3">
    <source>
        <dbReference type="Proteomes" id="UP001255856"/>
    </source>
</evidence>
<feature type="compositionally biased region" description="Low complexity" evidence="1">
    <location>
        <begin position="84"/>
        <end position="97"/>
    </location>
</feature>
<protein>
    <submittedName>
        <fullName evidence="2">Uncharacterized protein</fullName>
    </submittedName>
</protein>
<dbReference type="Proteomes" id="UP001255856">
    <property type="component" value="Unassembled WGS sequence"/>
</dbReference>
<name>A0AAD9IDL4_PROWI</name>
<proteinExistence type="predicted"/>
<evidence type="ECO:0000256" key="1">
    <source>
        <dbReference type="SAM" id="MobiDB-lite"/>
    </source>
</evidence>
<feature type="compositionally biased region" description="Polar residues" evidence="1">
    <location>
        <begin position="37"/>
        <end position="62"/>
    </location>
</feature>
<evidence type="ECO:0000313" key="2">
    <source>
        <dbReference type="EMBL" id="KAK2075998.1"/>
    </source>
</evidence>
<reference evidence="2" key="1">
    <citation type="submission" date="2021-01" db="EMBL/GenBank/DDBJ databases">
        <authorList>
            <person name="Eckstrom K.M.E."/>
        </authorList>
    </citation>
    <scope>NUCLEOTIDE SEQUENCE</scope>
    <source>
        <strain evidence="2">UVCC 0001</strain>
    </source>
</reference>